<reference evidence="2 3" key="1">
    <citation type="submission" date="2018-03" db="EMBL/GenBank/DDBJ databases">
        <title>Genomic Encyclopedia of Archaeal and Bacterial Type Strains, Phase II (KMG-II): from individual species to whole genera.</title>
        <authorList>
            <person name="Goeker M."/>
        </authorList>
    </citation>
    <scope>NUCLEOTIDE SEQUENCE [LARGE SCALE GENOMIC DNA]</scope>
    <source>
        <strain evidence="2 3">DSM 28229</strain>
    </source>
</reference>
<dbReference type="EMBL" id="QGDO01000001">
    <property type="protein sequence ID" value="PWJ44582.1"/>
    <property type="molecule type" value="Genomic_DNA"/>
</dbReference>
<gene>
    <name evidence="2" type="ORF">BC781_101953</name>
</gene>
<evidence type="ECO:0000256" key="1">
    <source>
        <dbReference type="SAM" id="SignalP"/>
    </source>
</evidence>
<name>A0A315ZGV3_SEDFL</name>
<keyword evidence="1" id="KW-0732">Signal</keyword>
<evidence type="ECO:0000313" key="3">
    <source>
        <dbReference type="Proteomes" id="UP000245535"/>
    </source>
</evidence>
<dbReference type="OrthoDB" id="5383458at2"/>
<proteinExistence type="predicted"/>
<dbReference type="RefSeq" id="WP_109616065.1">
    <property type="nucleotide sequence ID" value="NZ_QGDO01000001.1"/>
</dbReference>
<evidence type="ECO:0008006" key="4">
    <source>
        <dbReference type="Google" id="ProtNLM"/>
    </source>
</evidence>
<accession>A0A315ZGV3</accession>
<feature type="chain" id="PRO_5016411541" description="Alginate export domain-containing protein" evidence="1">
    <location>
        <begin position="23"/>
        <end position="414"/>
    </location>
</feature>
<organism evidence="2 3">
    <name type="scientific">Sediminitomix flava</name>
    <dbReference type="NCBI Taxonomy" id="379075"/>
    <lineage>
        <taxon>Bacteria</taxon>
        <taxon>Pseudomonadati</taxon>
        <taxon>Bacteroidota</taxon>
        <taxon>Cytophagia</taxon>
        <taxon>Cytophagales</taxon>
        <taxon>Flammeovirgaceae</taxon>
        <taxon>Sediminitomix</taxon>
    </lineage>
</organism>
<comment type="caution">
    <text evidence="2">The sequence shown here is derived from an EMBL/GenBank/DDBJ whole genome shotgun (WGS) entry which is preliminary data.</text>
</comment>
<evidence type="ECO:0000313" key="2">
    <source>
        <dbReference type="EMBL" id="PWJ44582.1"/>
    </source>
</evidence>
<dbReference type="AlphaFoldDB" id="A0A315ZGV3"/>
<protein>
    <recommendedName>
        <fullName evidence="4">Alginate export domain-containing protein</fullName>
    </recommendedName>
</protein>
<feature type="signal peptide" evidence="1">
    <location>
        <begin position="1"/>
        <end position="22"/>
    </location>
</feature>
<keyword evidence="3" id="KW-1185">Reference proteome</keyword>
<sequence length="414" mass="46506">MTKKLYLIFIGLSILNITSVFAQEDDYADMYSFDEPKKLQFGGYLKYLQTVNISDLSNTPLPSGAMLEDGQWLTDNLIHNRMNLEWTISNQLTFTASARNRMFYGETINAFTPDLYERLYIPDQGLINMSWTWGKGDSYLINTTLDRLYLNWENGSTQVRVGRQRINWGIASAWNPNDIFNAYAYFDFDYEERAGTDAVLIRQYLGETSSIEFASSISDDFDEITMAGLFRFNKWEYDFQALAGKSFTDLVVGAGWSGEIKGASFKGEMTYFHPYKGDETPTFIAVLSADYTFPNTLNLMAESIFNTNPIDISGLEGLNGGFLIAPVTAKTLTYTHYSQLLGASMQVTPLFTSGVSGLINSDGSWYIGPQETISLTDNLELLLTAQLFGGPEGSVFAPSGEFGGLVFWRLKWSY</sequence>
<dbReference type="Proteomes" id="UP000245535">
    <property type="component" value="Unassembled WGS sequence"/>
</dbReference>